<evidence type="ECO:0000256" key="6">
    <source>
        <dbReference type="ARBA" id="ARBA00023242"/>
    </source>
</evidence>
<sequence>MCLHSVACVVQYQTSGDNSCTQFFEWLEVDPRTVSTRSLSHQGLQTTMASKIKSRNKLLSSHKKSSLTKSSVKDELVAMKYVMDRPGLPVYAFEDLSKDDIPPMKQTEEVMAEANELTYPDFIPWKDHTQVRKEEVKSNESDDRTYLSKGYFEAPQVGNEYYSGRNLVSATLFQSNENCLNVVSELSRYLANAYTSRNENINKIRHNAGHFKIPQKVTLTATKRESWLNDLSNPNIPLKKIGEKIPHGIRSKLLIDALCTRATPINRALWFTKCVLFSELLTLRRKHQSKILDSNSPEKFELHWLQEWTQQIVGYMVKMSQDIGHIDGAVAKEYYIKKLGYLREFISSLYAETLLDKQYFLSLILKPLGDGFPIDSDTVSHLLSIRQMEDTEDYDVSIQEDLGFTIDYGQRFAALVWVKTFWNDIIGCDYLAKELSESLLLNYFYTTKLSRYPKWFLPEHLRNNLTRSLHDLVIYLFKRNTNNFVIPGNWVLTGDALVSIVSQEMGNVQSNESKKLADQLELINYRNESLIINSNQVETDMNFSSESQVAGKSINGDAKNFRDDRKYCGQQSSSKSPNILEQLDHLRFNEKLAQKILPQMGNQSNDKWKQNLHTIFFWSVSPWRHSAFQNENLSIVCNFLRKSVFSQAEKSVKMEFENEILECIFASLESDSELVDNRKLYIMINELYQLKLITIGSYLRKLIASGVFYTTTDDSKSQKGPNESTQNHLQCLTNLPVLNNKQCDSILRKWNTEGLDFKGTFEKMKKQLQSEILETLFTNKGIIPSDHFEKQWSSIQIGLKFLLVNWFTDEFKTRLVNSPKLVVFTQDILADLYKFYSISDNLPVFFKIIVPTILRNESRMAILYLDGLYFISKLIMRHFKLLKQFVDTSNKSTIANIFRLIMQNYKDLSQRESVAYNFHQVWSFVDSITEKDGTSSRKRKWGDAVSDPENFGIPTYRKDNLETPMQIQSVDLALDHTPKLTDNYSSDDFKNDLAALRVSNSVLLKSESEVNGLKAIAGNTNIDNHLSYWYSKVDCISESEETAIVRLWRHFAAGIAVDVVEKTISSAVSDVLHSACQTNLKILMIKKLVIYDIISLKGVVSLLTNNGKEQLQSLLLQMLLEPDFPNNMALSAAKYQLYRISVYFFKEKNKKQYTCLILQGLTARNLHSCLLDNKEEVKHFLSHSLVTEGRHILSELLVNTSRDDCFDLLNLCLNKSKEDYVGSLSKFEQSIDEINEFNKPFYQALLSILSFSLNVEDKSSATARWEVFIETYLNRTRSEGSSKNLLFGSLFCWVPWQHKLIILEILENKVFTQPLDDTTTVTLTMNGAAINSIAVGFLDTFLSSTVNAVSSPNPFITKFTEFLSRVNTTINRIIIEERHDSLDTLLSIILKLLIIHMSTLCAFIAKNLGDELAENMVKRLISIVDSKYLERQNSKLRVLFHDLLLVMKTSVNDEITTLAGEMLPISNGLQEQQPSPEEARHKEANVIESIATTSQVQHLFAIPQFDDENPFKNTLDDSLVKCAIMLSSDELAFGGDANYINGSNFKLEVSKTDSLNIPSFMGNILSNEKNNRREGSHSRTCVHPFRIRTYELLEDTSHSLNDGCVNLSLFDGYVARENPP</sequence>
<comment type="subcellular location">
    <subcellularLocation>
        <location evidence="1">Nucleus</location>
    </subcellularLocation>
</comment>
<dbReference type="PANTHER" id="PTHR46567:SF1">
    <property type="entry name" value="MEDIATOR OF RNA POLYMERASE II TRANSCRIPTION SUBUNIT 12"/>
    <property type="match status" value="1"/>
</dbReference>
<evidence type="ECO:0000313" key="9">
    <source>
        <dbReference type="EMBL" id="KAF6047196.1"/>
    </source>
</evidence>
<keyword evidence="6" id="KW-0539">Nucleus</keyword>
<protein>
    <recommendedName>
        <fullName evidence="3">Mediator of RNA polymerase II transcription subunit 12</fullName>
    </recommendedName>
    <alternativeName>
        <fullName evidence="7">Mediator complex subunit 12</fullName>
    </alternativeName>
</protein>
<evidence type="ECO:0000256" key="4">
    <source>
        <dbReference type="ARBA" id="ARBA00023015"/>
    </source>
</evidence>
<dbReference type="SMART" id="SM01281">
    <property type="entry name" value="Med12"/>
    <property type="match status" value="1"/>
</dbReference>
<accession>A0A8X7NIK4</accession>
<proteinExistence type="inferred from homology"/>
<dbReference type="GO" id="GO:0016592">
    <property type="term" value="C:mediator complex"/>
    <property type="evidence" value="ECO:0007669"/>
    <property type="project" value="InterPro"/>
</dbReference>
<dbReference type="Proteomes" id="UP000590412">
    <property type="component" value="Unassembled WGS sequence"/>
</dbReference>
<evidence type="ECO:0000256" key="2">
    <source>
        <dbReference type="ARBA" id="ARBA00010289"/>
    </source>
</evidence>
<dbReference type="Pfam" id="PF09497">
    <property type="entry name" value="Med12"/>
    <property type="match status" value="1"/>
</dbReference>
<evidence type="ECO:0000313" key="10">
    <source>
        <dbReference type="Proteomes" id="UP000590412"/>
    </source>
</evidence>
<dbReference type="InterPro" id="IPR019035">
    <property type="entry name" value="Mediator_Med12"/>
</dbReference>
<reference evidence="9" key="1">
    <citation type="submission" date="2020-03" db="EMBL/GenBank/DDBJ databases">
        <title>FDA dAtabase for Regulatory Grade micrObial Sequences (FDA-ARGOS): Supporting development and validation of Infectious Disease Dx tests.</title>
        <authorList>
            <person name="Campos J."/>
            <person name="Goldberg B."/>
            <person name="Tallon L."/>
            <person name="Sadzewicz L."/>
            <person name="Vavikolanu K."/>
            <person name="Mehta A."/>
            <person name="Aluvathingal J."/>
            <person name="Nadendla S."/>
            <person name="Nandy P."/>
            <person name="Geyer C."/>
            <person name="Yan Y."/>
            <person name="Sichtig H."/>
        </authorList>
    </citation>
    <scope>NUCLEOTIDE SEQUENCE [LARGE SCALE GENOMIC DNA]</scope>
    <source>
        <strain evidence="9">FDAARGOS_652</strain>
    </source>
</reference>
<evidence type="ECO:0000256" key="7">
    <source>
        <dbReference type="ARBA" id="ARBA00032010"/>
    </source>
</evidence>
<evidence type="ECO:0000256" key="1">
    <source>
        <dbReference type="ARBA" id="ARBA00004123"/>
    </source>
</evidence>
<keyword evidence="5" id="KW-0804">Transcription</keyword>
<evidence type="ECO:0000256" key="3">
    <source>
        <dbReference type="ARBA" id="ARBA00019622"/>
    </source>
</evidence>
<evidence type="ECO:0000259" key="8">
    <source>
        <dbReference type="SMART" id="SM01281"/>
    </source>
</evidence>
<dbReference type="EMBL" id="JABWAB010000007">
    <property type="protein sequence ID" value="KAF6047196.1"/>
    <property type="molecule type" value="Genomic_DNA"/>
</dbReference>
<dbReference type="PANTHER" id="PTHR46567">
    <property type="entry name" value="MEDIATOR OF RNA POLYMERASE II TRANSCRIPTION SUBUNIT 12"/>
    <property type="match status" value="1"/>
</dbReference>
<dbReference type="GO" id="GO:0006357">
    <property type="term" value="P:regulation of transcription by RNA polymerase II"/>
    <property type="evidence" value="ECO:0007669"/>
    <property type="project" value="InterPro"/>
</dbReference>
<comment type="similarity">
    <text evidence="2">Belongs to the Mediator complex subunit 12 family.</text>
</comment>
<feature type="domain" description="Mediator complex subunit Med12" evidence="8">
    <location>
        <begin position="210"/>
        <end position="273"/>
    </location>
</feature>
<comment type="caution">
    <text evidence="9">The sequence shown here is derived from an EMBL/GenBank/DDBJ whole genome shotgun (WGS) entry which is preliminary data.</text>
</comment>
<dbReference type="GO" id="GO:0003712">
    <property type="term" value="F:transcription coregulator activity"/>
    <property type="evidence" value="ECO:0007669"/>
    <property type="project" value="InterPro"/>
</dbReference>
<evidence type="ECO:0000256" key="5">
    <source>
        <dbReference type="ARBA" id="ARBA00023163"/>
    </source>
</evidence>
<name>A0A8X7NIK4_CANPA</name>
<gene>
    <name evidence="9" type="ORF">FOB60_004732</name>
</gene>
<organism evidence="9 10">
    <name type="scientific">Candida parapsilosis</name>
    <name type="common">Yeast</name>
    <dbReference type="NCBI Taxonomy" id="5480"/>
    <lineage>
        <taxon>Eukaryota</taxon>
        <taxon>Fungi</taxon>
        <taxon>Dikarya</taxon>
        <taxon>Ascomycota</taxon>
        <taxon>Saccharomycotina</taxon>
        <taxon>Pichiomycetes</taxon>
        <taxon>Debaryomycetaceae</taxon>
        <taxon>Candida/Lodderomyces clade</taxon>
        <taxon>Candida</taxon>
    </lineage>
</organism>
<keyword evidence="4" id="KW-0805">Transcription regulation</keyword>